<dbReference type="Pfam" id="PF10263">
    <property type="entry name" value="SprT-like"/>
    <property type="match status" value="1"/>
</dbReference>
<evidence type="ECO:0000259" key="1">
    <source>
        <dbReference type="SMART" id="SM00731"/>
    </source>
</evidence>
<dbReference type="InterPro" id="IPR006640">
    <property type="entry name" value="SprT-like_domain"/>
</dbReference>
<organism evidence="2 3">
    <name type="scientific">Cohnella xylanilytica</name>
    <dbReference type="NCBI Taxonomy" id="557555"/>
    <lineage>
        <taxon>Bacteria</taxon>
        <taxon>Bacillati</taxon>
        <taxon>Bacillota</taxon>
        <taxon>Bacilli</taxon>
        <taxon>Bacillales</taxon>
        <taxon>Paenibacillaceae</taxon>
        <taxon>Cohnella</taxon>
    </lineage>
</organism>
<dbReference type="AlphaFoldDB" id="A0A841U5C4"/>
<evidence type="ECO:0000313" key="2">
    <source>
        <dbReference type="EMBL" id="MBB6695877.1"/>
    </source>
</evidence>
<proteinExistence type="predicted"/>
<name>A0A841U5C4_9BACL</name>
<dbReference type="GO" id="GO:0006950">
    <property type="term" value="P:response to stress"/>
    <property type="evidence" value="ECO:0007669"/>
    <property type="project" value="UniProtKB-ARBA"/>
</dbReference>
<comment type="caution">
    <text evidence="2">The sequence shown here is derived from an EMBL/GenBank/DDBJ whole genome shotgun (WGS) entry which is preliminary data.</text>
</comment>
<accession>A0A841U5C4</accession>
<evidence type="ECO:0000313" key="3">
    <source>
        <dbReference type="Proteomes" id="UP000553776"/>
    </source>
</evidence>
<protein>
    <submittedName>
        <fullName evidence="2">SprT family protein</fullName>
    </submittedName>
</protein>
<dbReference type="SMART" id="SM00731">
    <property type="entry name" value="SprT"/>
    <property type="match status" value="1"/>
</dbReference>
<gene>
    <name evidence="2" type="ORF">H7B90_31260</name>
</gene>
<sequence>MKDGELQSWVESVSLSAFGVPFRHKATFNARLRTTGGRYFLKSHNIEISPHQLAVHGPEETERIIKHELCHYHLHLTGRGYRHRDEDFKRLLKQVGATLHCKSLPGARRSLPVKYFLVCRDCGMSYPRKRKTDPRKYACGRCRGKLRLIDAPAPKEPEAVGAGAGGRP</sequence>
<reference evidence="2 3" key="1">
    <citation type="submission" date="2020-08" db="EMBL/GenBank/DDBJ databases">
        <title>Cohnella phylogeny.</title>
        <authorList>
            <person name="Dunlap C."/>
        </authorList>
    </citation>
    <scope>NUCLEOTIDE SEQUENCE [LARGE SCALE GENOMIC DNA]</scope>
    <source>
        <strain evidence="2 3">DSM 25239</strain>
    </source>
</reference>
<dbReference type="RefSeq" id="WP_185139828.1">
    <property type="nucleotide sequence ID" value="NZ_BORM01000001.1"/>
</dbReference>
<dbReference type="NCBIfam" id="NF003339">
    <property type="entry name" value="PRK04351.1"/>
    <property type="match status" value="1"/>
</dbReference>
<feature type="domain" description="SprT-like" evidence="1">
    <location>
        <begin position="4"/>
        <end position="149"/>
    </location>
</feature>
<keyword evidence="3" id="KW-1185">Reference proteome</keyword>
<dbReference type="EMBL" id="JACJVR010000145">
    <property type="protein sequence ID" value="MBB6695877.1"/>
    <property type="molecule type" value="Genomic_DNA"/>
</dbReference>
<dbReference type="Proteomes" id="UP000553776">
    <property type="component" value="Unassembled WGS sequence"/>
</dbReference>